<keyword evidence="3" id="KW-1185">Reference proteome</keyword>
<dbReference type="CDD" id="cd01465">
    <property type="entry name" value="vWA_subgroup"/>
    <property type="match status" value="1"/>
</dbReference>
<dbReference type="Pfam" id="PF12450">
    <property type="entry name" value="vWF_A"/>
    <property type="match status" value="1"/>
</dbReference>
<organism evidence="2 3">
    <name type="scientific">Marinagarivorans cellulosilyticus</name>
    <dbReference type="NCBI Taxonomy" id="2721545"/>
    <lineage>
        <taxon>Bacteria</taxon>
        <taxon>Pseudomonadati</taxon>
        <taxon>Pseudomonadota</taxon>
        <taxon>Gammaproteobacteria</taxon>
        <taxon>Cellvibrionales</taxon>
        <taxon>Cellvibrionaceae</taxon>
        <taxon>Marinagarivorans</taxon>
    </lineage>
</organism>
<dbReference type="SMART" id="SM00327">
    <property type="entry name" value="VWA"/>
    <property type="match status" value="1"/>
</dbReference>
<name>A0AAN1WHN9_9GAMM</name>
<dbReference type="InterPro" id="IPR051173">
    <property type="entry name" value="Ca_channel_alpha-2/delta"/>
</dbReference>
<dbReference type="RefSeq" id="WP_236987277.1">
    <property type="nucleotide sequence ID" value="NZ_AP023086.1"/>
</dbReference>
<reference evidence="2 3" key="1">
    <citation type="journal article" date="2022" name="IScience">
        <title>An ultrasensitive nanofiber-based assay for enzymatic hydrolysis and deep-sea microbial degradation of cellulose.</title>
        <authorList>
            <person name="Tsudome M."/>
            <person name="Tachioka M."/>
            <person name="Miyazaki M."/>
            <person name="Uchimura K."/>
            <person name="Tsuda M."/>
            <person name="Takaki Y."/>
            <person name="Deguchi S."/>
        </authorList>
    </citation>
    <scope>NUCLEOTIDE SEQUENCE [LARGE SCALE GENOMIC DNA]</scope>
    <source>
        <strain evidence="2 3">GE09</strain>
    </source>
</reference>
<gene>
    <name evidence="2" type="ORF">MARGE09_P1999</name>
</gene>
<dbReference type="EMBL" id="AP023086">
    <property type="protein sequence ID" value="BCD97798.1"/>
    <property type="molecule type" value="Genomic_DNA"/>
</dbReference>
<proteinExistence type="predicted"/>
<dbReference type="AlphaFoldDB" id="A0AAN1WHN9"/>
<accession>A0AAN1WHN9</accession>
<dbReference type="PANTHER" id="PTHR10166">
    <property type="entry name" value="VOLTAGE-DEPENDENT CALCIUM CHANNEL SUBUNIT ALPHA-2/DELTA-RELATED"/>
    <property type="match status" value="1"/>
</dbReference>
<dbReference type="PROSITE" id="PS50234">
    <property type="entry name" value="VWFA"/>
    <property type="match status" value="1"/>
</dbReference>
<evidence type="ECO:0000313" key="2">
    <source>
        <dbReference type="EMBL" id="BCD97798.1"/>
    </source>
</evidence>
<dbReference type="InterPro" id="IPR036465">
    <property type="entry name" value="vWFA_dom_sf"/>
</dbReference>
<dbReference type="Pfam" id="PF12034">
    <property type="entry name" value="YfbK_C"/>
    <property type="match status" value="1"/>
</dbReference>
<dbReference type="Proteomes" id="UP001320119">
    <property type="component" value="Chromosome"/>
</dbReference>
<protein>
    <submittedName>
        <fullName evidence="2">Ca-activated chloride channel homolog</fullName>
    </submittedName>
</protein>
<evidence type="ECO:0000259" key="1">
    <source>
        <dbReference type="PROSITE" id="PS50234"/>
    </source>
</evidence>
<dbReference type="InterPro" id="IPR021908">
    <property type="entry name" value="YfbK_C"/>
</dbReference>
<evidence type="ECO:0000313" key="3">
    <source>
        <dbReference type="Proteomes" id="UP001320119"/>
    </source>
</evidence>
<dbReference type="InterPro" id="IPR002035">
    <property type="entry name" value="VWF_A"/>
</dbReference>
<feature type="domain" description="VWFA" evidence="1">
    <location>
        <begin position="325"/>
        <end position="503"/>
    </location>
</feature>
<dbReference type="SUPFAM" id="SSF53300">
    <property type="entry name" value="vWA-like"/>
    <property type="match status" value="1"/>
</dbReference>
<dbReference type="PANTHER" id="PTHR10166:SF37">
    <property type="entry name" value="STOLID, ISOFORM H"/>
    <property type="match status" value="1"/>
</dbReference>
<dbReference type="Gene3D" id="3.40.50.410">
    <property type="entry name" value="von Willebrand factor, type A domain"/>
    <property type="match status" value="1"/>
</dbReference>
<sequence length="686" mass="74665">MKESELIALLQSENPDIDPKAKANTLAAAMAEFESSTAVQAEHKKTENIFQGFLKRLRPTRTHSQKREASLMKTFTKNWLLGGLGSTAAVVTAFMLIGPSTLKAPDGEVHEPADLAATGEKLPRPLPAKEAAIEEVIVTGVRQTLSESRAIKREASGVVDAISAEDAGVVPSTANASALMRTKESAKLAAAPQRLAKSKPVADFASMPVEAEHRDQFKTVESNSVKKVTEHPVSTFSIDVDTASYSFVRRSLNGGHMPQMAAVRTEEMLNYFDYSYPQAESKAQPFKPTVVIADAPWSKPGENKKLLHIGIKGYDIVAGEQPDSNIVFLLDVSGSMNSDDKLPLVKQSMHLLLEQLKPTDTVAIAVYAGAAGTVLEPTAVKEKGKILEALNRLSAGGGTAGAQGIELAYALAERNFKQNAVNRIILATDGDFNVGISQPDTLKGFVERKREKGIFLSVLGFGRGNYNDHLMQELAQNGNGVAAYIDTLSEAQKVLVHEATSSLFPIAKDVKIQLEFNPDKVSEYRLLGYETRALKREDFNNDKVDAGDIGAGHTVTAIYEFVPAESAHQQIDSLRYASQRAVRKTNASEYGFLKLRYKLPEENTSKLIEQAITSDAQNPNEQLMLDVNFAMAVAGFAELLKGGQYQGDWSFQHALELAQANKGADLFGYRTEFVQLVRKAMMAKAM</sequence>
<dbReference type="KEGG" id="marq:MARGE09_P1999"/>
<dbReference type="InterPro" id="IPR022156">
    <property type="entry name" value="Uncharacterised_YfbK_N"/>
</dbReference>
<dbReference type="Pfam" id="PF00092">
    <property type="entry name" value="VWA"/>
    <property type="match status" value="1"/>
</dbReference>